<evidence type="ECO:0000259" key="8">
    <source>
        <dbReference type="PROSITE" id="PS50893"/>
    </source>
</evidence>
<proteinExistence type="predicted"/>
<feature type="transmembrane region" description="Helical" evidence="7">
    <location>
        <begin position="279"/>
        <end position="303"/>
    </location>
</feature>
<dbReference type="InterPro" id="IPR036640">
    <property type="entry name" value="ABC1_TM_sf"/>
</dbReference>
<dbReference type="CDD" id="cd18550">
    <property type="entry name" value="ABC_6TM_exporter_like"/>
    <property type="match status" value="1"/>
</dbReference>
<gene>
    <name evidence="10" type="ORF">RBR11_08610</name>
</gene>
<reference evidence="10 11" key="1">
    <citation type="submission" date="2023-08" db="EMBL/GenBank/DDBJ databases">
        <title>Microbacterium sp. nov., isolated from a waste landfill.</title>
        <authorList>
            <person name="Wen W."/>
        </authorList>
    </citation>
    <scope>NUCLEOTIDE SEQUENCE [LARGE SCALE GENOMIC DNA]</scope>
    <source>
        <strain evidence="10 11">ASV81</strain>
    </source>
</reference>
<feature type="domain" description="ABC transporter" evidence="8">
    <location>
        <begin position="377"/>
        <end position="615"/>
    </location>
</feature>
<keyword evidence="4 10" id="KW-0067">ATP-binding</keyword>
<evidence type="ECO:0000256" key="4">
    <source>
        <dbReference type="ARBA" id="ARBA00022840"/>
    </source>
</evidence>
<sequence length="629" mass="67177">MARMGGGPRGGFRPVDEASLRRQNAEAPKIENLGRRVVALFRPYRGRILLTGLLVILAAALGVVPPLLVQKVFDDALFPKSGIGPQLGLLVSLVIAMISLYLLSAGIGVVQTWLTSTVGNSVTGDLRVRLFEHLQSMELGFFTRTKTGVIQSRLQNDVGGVSGVLTSTVTSILGNVVTVIASLVAMIVLDWRLTIIAVCVMPILVLVQRRVGQVRARIAAQTQESLSELTAITQETLSVSGILLSKSFNRQRSESARYQAQNRTQIRLQVRTAMSGQGFFAVVMVLMSSIPAIIYLVAGVLVAGGTGSITAGAIVAFTTVQARLLMPLMGLMRVALDVQTSQALFARIFEYLDLVPHIQDAPDAQPASAAPGPRGRLEFRDVRFRYPDSAPSSRDILQGISFTADPGQHVAFVGPSGAGKTTILYLAPRLYEATGGAVLFDGADVRALTQESIVDEIGIVSQETYLFHASIRENLVYAKPDATDDELVAACTAANIHHVIMSFEDGYDTVVGERGYRLSGGEKQRIAIARVLLKDPPVLLLDEATSALDTVSERVVQEALDEAAKGRTTLTIAHRLSTVIGADVIHVVEEGRIIESGTHAELLALGGLYADLAAQQVAAAKIGDDLASA</sequence>
<dbReference type="InterPro" id="IPR011527">
    <property type="entry name" value="ABC1_TM_dom"/>
</dbReference>
<dbReference type="InterPro" id="IPR027417">
    <property type="entry name" value="P-loop_NTPase"/>
</dbReference>
<dbReference type="Pfam" id="PF00005">
    <property type="entry name" value="ABC_tran"/>
    <property type="match status" value="1"/>
</dbReference>
<keyword evidence="5 7" id="KW-1133">Transmembrane helix</keyword>
<evidence type="ECO:0000256" key="7">
    <source>
        <dbReference type="SAM" id="Phobius"/>
    </source>
</evidence>
<feature type="domain" description="ABC transmembrane type-1" evidence="9">
    <location>
        <begin position="49"/>
        <end position="340"/>
    </location>
</feature>
<dbReference type="PROSITE" id="PS00211">
    <property type="entry name" value="ABC_TRANSPORTER_1"/>
    <property type="match status" value="1"/>
</dbReference>
<evidence type="ECO:0000256" key="6">
    <source>
        <dbReference type="ARBA" id="ARBA00023136"/>
    </source>
</evidence>
<dbReference type="SMART" id="SM00382">
    <property type="entry name" value="AAA"/>
    <property type="match status" value="1"/>
</dbReference>
<evidence type="ECO:0000256" key="2">
    <source>
        <dbReference type="ARBA" id="ARBA00022692"/>
    </source>
</evidence>
<dbReference type="PANTHER" id="PTHR43394:SF1">
    <property type="entry name" value="ATP-BINDING CASSETTE SUB-FAMILY B MEMBER 10, MITOCHONDRIAL"/>
    <property type="match status" value="1"/>
</dbReference>
<feature type="transmembrane region" description="Helical" evidence="7">
    <location>
        <begin position="48"/>
        <end position="69"/>
    </location>
</feature>
<evidence type="ECO:0000259" key="9">
    <source>
        <dbReference type="PROSITE" id="PS50929"/>
    </source>
</evidence>
<dbReference type="Gene3D" id="3.40.50.300">
    <property type="entry name" value="P-loop containing nucleotide triphosphate hydrolases"/>
    <property type="match status" value="1"/>
</dbReference>
<dbReference type="SUPFAM" id="SSF90123">
    <property type="entry name" value="ABC transporter transmembrane region"/>
    <property type="match status" value="1"/>
</dbReference>
<comment type="subcellular location">
    <subcellularLocation>
        <location evidence="1">Cell membrane</location>
        <topology evidence="1">Multi-pass membrane protein</topology>
    </subcellularLocation>
</comment>
<feature type="transmembrane region" description="Helical" evidence="7">
    <location>
        <begin position="191"/>
        <end position="207"/>
    </location>
</feature>
<keyword evidence="11" id="KW-1185">Reference proteome</keyword>
<dbReference type="GO" id="GO:0016740">
    <property type="term" value="F:transferase activity"/>
    <property type="evidence" value="ECO:0007669"/>
    <property type="project" value="UniProtKB-KW"/>
</dbReference>
<evidence type="ECO:0000313" key="11">
    <source>
        <dbReference type="Proteomes" id="UP001230289"/>
    </source>
</evidence>
<evidence type="ECO:0000256" key="5">
    <source>
        <dbReference type="ARBA" id="ARBA00022989"/>
    </source>
</evidence>
<dbReference type="InterPro" id="IPR039421">
    <property type="entry name" value="Type_1_exporter"/>
</dbReference>
<feature type="transmembrane region" description="Helical" evidence="7">
    <location>
        <begin position="89"/>
        <end position="110"/>
    </location>
</feature>
<feature type="transmembrane region" description="Helical" evidence="7">
    <location>
        <begin position="161"/>
        <end position="185"/>
    </location>
</feature>
<dbReference type="InterPro" id="IPR003439">
    <property type="entry name" value="ABC_transporter-like_ATP-bd"/>
</dbReference>
<dbReference type="PROSITE" id="PS50929">
    <property type="entry name" value="ABC_TM1F"/>
    <property type="match status" value="1"/>
</dbReference>
<dbReference type="SUPFAM" id="SSF52540">
    <property type="entry name" value="P-loop containing nucleoside triphosphate hydrolases"/>
    <property type="match status" value="1"/>
</dbReference>
<accession>A0ABU0XFS6</accession>
<dbReference type="PANTHER" id="PTHR43394">
    <property type="entry name" value="ATP-DEPENDENT PERMEASE MDL1, MITOCHONDRIAL"/>
    <property type="match status" value="1"/>
</dbReference>
<dbReference type="InterPro" id="IPR003593">
    <property type="entry name" value="AAA+_ATPase"/>
</dbReference>
<protein>
    <submittedName>
        <fullName evidence="10">ABC transporter ATP-binding protein</fullName>
    </submittedName>
</protein>
<dbReference type="Proteomes" id="UP001230289">
    <property type="component" value="Unassembled WGS sequence"/>
</dbReference>
<name>A0ABU0XFS6_9MICO</name>
<dbReference type="InterPro" id="IPR017871">
    <property type="entry name" value="ABC_transporter-like_CS"/>
</dbReference>
<keyword evidence="3" id="KW-0547">Nucleotide-binding</keyword>
<evidence type="ECO:0000256" key="3">
    <source>
        <dbReference type="ARBA" id="ARBA00022741"/>
    </source>
</evidence>
<evidence type="ECO:0000313" key="10">
    <source>
        <dbReference type="EMBL" id="MDQ4213976.1"/>
    </source>
</evidence>
<dbReference type="Gene3D" id="1.20.1560.10">
    <property type="entry name" value="ABC transporter type 1, transmembrane domain"/>
    <property type="match status" value="1"/>
</dbReference>
<dbReference type="PROSITE" id="PS50893">
    <property type="entry name" value="ABC_TRANSPORTER_2"/>
    <property type="match status" value="1"/>
</dbReference>
<dbReference type="RefSeq" id="WP_308489097.1">
    <property type="nucleotide sequence ID" value="NZ_JAVFCB010000004.1"/>
</dbReference>
<comment type="caution">
    <text evidence="10">The sequence shown here is derived from an EMBL/GenBank/DDBJ whole genome shotgun (WGS) entry which is preliminary data.</text>
</comment>
<keyword evidence="10" id="KW-0808">Transferase</keyword>
<organism evidence="10 11">
    <name type="scientific">Microbacterium capsulatum</name>
    <dbReference type="NCBI Taxonomy" id="3041921"/>
    <lineage>
        <taxon>Bacteria</taxon>
        <taxon>Bacillati</taxon>
        <taxon>Actinomycetota</taxon>
        <taxon>Actinomycetes</taxon>
        <taxon>Micrococcales</taxon>
        <taxon>Microbacteriaceae</taxon>
        <taxon>Microbacterium</taxon>
    </lineage>
</organism>
<evidence type="ECO:0000256" key="1">
    <source>
        <dbReference type="ARBA" id="ARBA00004651"/>
    </source>
</evidence>
<dbReference type="EMBL" id="JAVFCB010000004">
    <property type="protein sequence ID" value="MDQ4213976.1"/>
    <property type="molecule type" value="Genomic_DNA"/>
</dbReference>
<keyword evidence="6 7" id="KW-0472">Membrane</keyword>
<dbReference type="GO" id="GO:0005524">
    <property type="term" value="F:ATP binding"/>
    <property type="evidence" value="ECO:0007669"/>
    <property type="project" value="UniProtKB-KW"/>
</dbReference>
<keyword evidence="2 7" id="KW-0812">Transmembrane</keyword>
<dbReference type="Pfam" id="PF00664">
    <property type="entry name" value="ABC_membrane"/>
    <property type="match status" value="1"/>
</dbReference>